<name>A0A2H0UFN1_9BACT</name>
<dbReference type="Pfam" id="PF02686">
    <property type="entry name" value="GatC"/>
    <property type="match status" value="1"/>
</dbReference>
<dbReference type="GO" id="GO:0006450">
    <property type="term" value="P:regulation of translational fidelity"/>
    <property type="evidence" value="ECO:0007669"/>
    <property type="project" value="InterPro"/>
</dbReference>
<dbReference type="EMBL" id="PFBH01000014">
    <property type="protein sequence ID" value="PIR85209.1"/>
    <property type="molecule type" value="Genomic_DNA"/>
</dbReference>
<evidence type="ECO:0000313" key="2">
    <source>
        <dbReference type="Proteomes" id="UP000229315"/>
    </source>
</evidence>
<sequence>MSVSTEEVKKFADLSRIEINDAEAEELSKEFDSILGYIDTIQSFDVLEAGAENVHLDIHNVMRDDKDPHEPNAFTADLLSQAPQKEGRFWKVKKILG</sequence>
<comment type="caution">
    <text evidence="1">The sequence shown here is derived from an EMBL/GenBank/DDBJ whole genome shotgun (WGS) entry which is preliminary data.</text>
</comment>
<evidence type="ECO:0008006" key="3">
    <source>
        <dbReference type="Google" id="ProtNLM"/>
    </source>
</evidence>
<organism evidence="1 2">
    <name type="scientific">Candidatus Kaiserbacteria bacterium CG10_big_fil_rev_8_21_14_0_10_45_20</name>
    <dbReference type="NCBI Taxonomy" id="1974607"/>
    <lineage>
        <taxon>Bacteria</taxon>
        <taxon>Candidatus Kaiseribacteriota</taxon>
    </lineage>
</organism>
<evidence type="ECO:0000313" key="1">
    <source>
        <dbReference type="EMBL" id="PIR85209.1"/>
    </source>
</evidence>
<dbReference type="Proteomes" id="UP000229315">
    <property type="component" value="Unassembled WGS sequence"/>
</dbReference>
<proteinExistence type="predicted"/>
<accession>A0A2H0UFN1</accession>
<gene>
    <name evidence="1" type="ORF">COU15_02270</name>
</gene>
<dbReference type="Gene3D" id="1.10.20.60">
    <property type="entry name" value="Glu-tRNAGln amidotransferase C subunit, N-terminal domain"/>
    <property type="match status" value="1"/>
</dbReference>
<reference evidence="2" key="1">
    <citation type="submission" date="2017-09" db="EMBL/GenBank/DDBJ databases">
        <title>Depth-based differentiation of microbial function through sediment-hosted aquifers and enrichment of novel symbionts in the deep terrestrial subsurface.</title>
        <authorList>
            <person name="Probst A.J."/>
            <person name="Ladd B."/>
            <person name="Jarett J.K."/>
            <person name="Geller-Mcgrath D.E."/>
            <person name="Sieber C.M.K."/>
            <person name="Emerson J.B."/>
            <person name="Anantharaman K."/>
            <person name="Thomas B.C."/>
            <person name="Malmstrom R."/>
            <person name="Stieglmeier M."/>
            <person name="Klingl A."/>
            <person name="Woyke T."/>
            <person name="Ryan C.M."/>
            <person name="Banfield J.F."/>
        </authorList>
    </citation>
    <scope>NUCLEOTIDE SEQUENCE [LARGE SCALE GENOMIC DNA]</scope>
</reference>
<dbReference type="InterPro" id="IPR003837">
    <property type="entry name" value="GatC"/>
</dbReference>
<dbReference type="NCBIfam" id="TIGR00135">
    <property type="entry name" value="gatC"/>
    <property type="match status" value="1"/>
</dbReference>
<dbReference type="SUPFAM" id="SSF141000">
    <property type="entry name" value="Glu-tRNAGln amidotransferase C subunit"/>
    <property type="match status" value="1"/>
</dbReference>
<dbReference type="InterPro" id="IPR036113">
    <property type="entry name" value="Asp/Glu-ADT_sf_sub_c"/>
</dbReference>
<protein>
    <recommendedName>
        <fullName evidence="3">Asp/Glu-ADT subunit C</fullName>
    </recommendedName>
</protein>
<dbReference type="AlphaFoldDB" id="A0A2H0UFN1"/>